<dbReference type="PANTHER" id="PTHR30535:SF4">
    <property type="entry name" value="HEMIN-BINDING PERIPLASMIC PROTEIN HMUT"/>
    <property type="match status" value="1"/>
</dbReference>
<organism evidence="3 4">
    <name type="scientific">Leucobacter tardus</name>
    <dbReference type="NCBI Taxonomy" id="501483"/>
    <lineage>
        <taxon>Bacteria</taxon>
        <taxon>Bacillati</taxon>
        <taxon>Actinomycetota</taxon>
        <taxon>Actinomycetes</taxon>
        <taxon>Micrococcales</taxon>
        <taxon>Microbacteriaceae</taxon>
        <taxon>Leucobacter</taxon>
    </lineage>
</organism>
<feature type="domain" description="Fe/B12 periplasmic-binding" evidence="2">
    <location>
        <begin position="112"/>
        <end position="378"/>
    </location>
</feature>
<dbReference type="Proteomes" id="UP000668403">
    <property type="component" value="Unassembled WGS sequence"/>
</dbReference>
<evidence type="ECO:0000313" key="4">
    <source>
        <dbReference type="Proteomes" id="UP000668403"/>
    </source>
</evidence>
<gene>
    <name evidence="3" type="ORF">J4H85_13590</name>
</gene>
<comment type="similarity">
    <text evidence="1">Belongs to the bacterial solute-binding protein 8 family.</text>
</comment>
<evidence type="ECO:0000259" key="2">
    <source>
        <dbReference type="PROSITE" id="PS50983"/>
    </source>
</evidence>
<dbReference type="PANTHER" id="PTHR30535">
    <property type="entry name" value="VITAMIN B12-BINDING PROTEIN"/>
    <property type="match status" value="1"/>
</dbReference>
<sequence length="386" mass="39543">MSGAALGHRCPGARRRRITALVATAVAGALVLVGCSGSPHGESGASNEPQRPLSELEVLDDPRSYEGPSTAVLPDSAIEPIAEDPAQTLPATVTSYAQGGGEDEMIVESTDRVVALDLAGSIAASAWALGFGETLVGKDQSTTFPGTEDLEVVTSGGHTVNAEAVIGLKPDVVITDGTIGPRDVIEQLRDVGITVIFVQNDPSFAGAQHLVTQVAAVYGAEEAGEQLAERIGDEVDAKVAEVADMVPAAEGDRVRILFLYLRGNAGVYYMFGSESGADQLIEALGGVDVAGELGWAGMKPMTDEALVAANPDLILTMTGGIESVGGVDGLVQEKPAIAVTAAGEHRRVVDMDDGAVLSFGPRSAEVVDALARAIYAPESGSGSEAP</sequence>
<dbReference type="InterPro" id="IPR050902">
    <property type="entry name" value="ABC_Transporter_SBP"/>
</dbReference>
<dbReference type="RefSeq" id="WP_208240735.1">
    <property type="nucleotide sequence ID" value="NZ_BAAAQU010000001.1"/>
</dbReference>
<dbReference type="SUPFAM" id="SSF53807">
    <property type="entry name" value="Helical backbone' metal receptor"/>
    <property type="match status" value="1"/>
</dbReference>
<dbReference type="PROSITE" id="PS50983">
    <property type="entry name" value="FE_B12_PBP"/>
    <property type="match status" value="1"/>
</dbReference>
<protein>
    <submittedName>
        <fullName evidence="3">ABC transporter substrate-binding protein</fullName>
    </submittedName>
</protein>
<comment type="caution">
    <text evidence="3">The sequence shown here is derived from an EMBL/GenBank/DDBJ whole genome shotgun (WGS) entry which is preliminary data.</text>
</comment>
<reference evidence="3" key="1">
    <citation type="submission" date="2021-03" db="EMBL/GenBank/DDBJ databases">
        <title>Leucobacter chromiisoli sp. nov., isolated from chromium-containing soil of chemical plant.</title>
        <authorList>
            <person name="Xu Z."/>
        </authorList>
    </citation>
    <scope>NUCLEOTIDE SEQUENCE</scope>
    <source>
        <strain evidence="3">K 70/01</strain>
    </source>
</reference>
<evidence type="ECO:0000313" key="3">
    <source>
        <dbReference type="EMBL" id="MBO2991029.1"/>
    </source>
</evidence>
<proteinExistence type="inferred from homology"/>
<accession>A0A939QNN3</accession>
<name>A0A939QNN3_9MICO</name>
<dbReference type="AlphaFoldDB" id="A0A939QNN3"/>
<evidence type="ECO:0000256" key="1">
    <source>
        <dbReference type="ARBA" id="ARBA00008814"/>
    </source>
</evidence>
<dbReference type="EMBL" id="JAGFBF010000006">
    <property type="protein sequence ID" value="MBO2991029.1"/>
    <property type="molecule type" value="Genomic_DNA"/>
</dbReference>
<dbReference type="InterPro" id="IPR002491">
    <property type="entry name" value="ABC_transptr_periplasmic_BD"/>
</dbReference>
<keyword evidence="4" id="KW-1185">Reference proteome</keyword>
<dbReference type="Pfam" id="PF01497">
    <property type="entry name" value="Peripla_BP_2"/>
    <property type="match status" value="1"/>
</dbReference>
<dbReference type="Gene3D" id="3.40.50.1980">
    <property type="entry name" value="Nitrogenase molybdenum iron protein domain"/>
    <property type="match status" value="2"/>
</dbReference>